<dbReference type="EMBL" id="FOUB01000033">
    <property type="protein sequence ID" value="SFM52110.1"/>
    <property type="molecule type" value="Genomic_DNA"/>
</dbReference>
<name>A0A1I4RJM6_9PROT</name>
<dbReference type="RefSeq" id="WP_074905852.1">
    <property type="nucleotide sequence ID" value="NZ_FOUB01000033.1"/>
</dbReference>
<feature type="compositionally biased region" description="Polar residues" evidence="1">
    <location>
        <begin position="149"/>
        <end position="160"/>
    </location>
</feature>
<evidence type="ECO:0000313" key="2">
    <source>
        <dbReference type="EMBL" id="SFM52110.1"/>
    </source>
</evidence>
<feature type="region of interest" description="Disordered" evidence="1">
    <location>
        <begin position="149"/>
        <end position="168"/>
    </location>
</feature>
<dbReference type="AlphaFoldDB" id="A0A1I4RJM6"/>
<sequence>MHNLKIDLESSRTKDEAIALLIGLGDMRMMPQEDAPPDEIDLIPRFCLGEYLFGEYDLLKSEYKWAVSQKQSEEIVSEKLVALNRINELIAKANICARYFDDEIAKGKESIIRIYCPSETSVPYYTLNSILQWWDQVKSEIDVSPILESNPSKGFPSTESPSEDWSSETKRENVLTTFAFLVEAFAETAPLYKDGGNPNATTISKKIEELATIANNGRPITAQRFQTIRKLIAEASEIKERTMLRKGNNA</sequence>
<evidence type="ECO:0000313" key="3">
    <source>
        <dbReference type="Proteomes" id="UP000183287"/>
    </source>
</evidence>
<accession>A0A1I4RJM6</accession>
<evidence type="ECO:0000256" key="1">
    <source>
        <dbReference type="SAM" id="MobiDB-lite"/>
    </source>
</evidence>
<organism evidence="2 3">
    <name type="scientific">Nitrosomonas communis</name>
    <dbReference type="NCBI Taxonomy" id="44574"/>
    <lineage>
        <taxon>Bacteria</taxon>
        <taxon>Pseudomonadati</taxon>
        <taxon>Pseudomonadota</taxon>
        <taxon>Betaproteobacteria</taxon>
        <taxon>Nitrosomonadales</taxon>
        <taxon>Nitrosomonadaceae</taxon>
        <taxon>Nitrosomonas</taxon>
    </lineage>
</organism>
<proteinExistence type="predicted"/>
<keyword evidence="3" id="KW-1185">Reference proteome</keyword>
<gene>
    <name evidence="2" type="ORF">SAMN05421863_103319</name>
</gene>
<reference evidence="3" key="1">
    <citation type="submission" date="2016-10" db="EMBL/GenBank/DDBJ databases">
        <authorList>
            <person name="Varghese N."/>
            <person name="Submissions S."/>
        </authorList>
    </citation>
    <scope>NUCLEOTIDE SEQUENCE [LARGE SCALE GENOMIC DNA]</scope>
    <source>
        <strain evidence="3">Nm44</strain>
    </source>
</reference>
<protein>
    <submittedName>
        <fullName evidence="2">Uncharacterized protein</fullName>
    </submittedName>
</protein>
<dbReference type="Proteomes" id="UP000183287">
    <property type="component" value="Unassembled WGS sequence"/>
</dbReference>